<feature type="region of interest" description="Disordered" evidence="1">
    <location>
        <begin position="280"/>
        <end position="514"/>
    </location>
</feature>
<feature type="compositionally biased region" description="Polar residues" evidence="1">
    <location>
        <begin position="108"/>
        <end position="133"/>
    </location>
</feature>
<organism evidence="2 3">
    <name type="scientific">Clohesyomyces aquaticus</name>
    <dbReference type="NCBI Taxonomy" id="1231657"/>
    <lineage>
        <taxon>Eukaryota</taxon>
        <taxon>Fungi</taxon>
        <taxon>Dikarya</taxon>
        <taxon>Ascomycota</taxon>
        <taxon>Pezizomycotina</taxon>
        <taxon>Dothideomycetes</taxon>
        <taxon>Pleosporomycetidae</taxon>
        <taxon>Pleosporales</taxon>
        <taxon>Lindgomycetaceae</taxon>
        <taxon>Clohesyomyces</taxon>
    </lineage>
</organism>
<feature type="compositionally biased region" description="Low complexity" evidence="1">
    <location>
        <begin position="364"/>
        <end position="385"/>
    </location>
</feature>
<evidence type="ECO:0000313" key="2">
    <source>
        <dbReference type="EMBL" id="ORY00670.1"/>
    </source>
</evidence>
<dbReference type="OrthoDB" id="3648773at2759"/>
<feature type="compositionally biased region" description="Basic residues" evidence="1">
    <location>
        <begin position="223"/>
        <end position="232"/>
    </location>
</feature>
<feature type="compositionally biased region" description="Basic and acidic residues" evidence="1">
    <location>
        <begin position="192"/>
        <end position="205"/>
    </location>
</feature>
<feature type="region of interest" description="Disordered" evidence="1">
    <location>
        <begin position="566"/>
        <end position="617"/>
    </location>
</feature>
<name>A0A1Y1YRK9_9PLEO</name>
<sequence length="771" mass="84937">MSAASSAEETVSNFQQRRDSAIPKESSSGLVLRDFGNGDDQGSQPTSRSSLSRLSRHWTSLQEHADSIDRLGASRGGADTPRPDERRETFMWEAPPVDVQPDFHHNRSGSYESYNRGSQIPLSNIPSTPQPSKDMTMAGFDFTAQPRPIKRLTTDSWGSSDSNPRRNFARFSISTFARGVFRAAPDKQMLSEIEKKYEHRNDTKASDPPTATIRKINQPGRRMSFKPRRPSWKRGESSEEKKQKKAADDSHKSGLKDRRNLNNAESMKLTLPLGLDTLPARQRSPITQQFPVASSQISAPRQRSPKTPWVQDVTPAWPAMVITPPPTIAESPGDALTNKQGHRRLAGSDPIGSSSPNTPKSRSRPVFPSRPRIQIRSSSSRSESPAMTPQTISTPEQYQAETIQALRQGDKQEKQGKRLKRWRWSFGPDASSDVESLDSTTNKIADPGPSSSSSKLLVRPWKKQPLTPPPTASQSRPPNHHTISWLGKNSSTRAPTTNLVSHPTDFIPPGSNRVPTPPLFDERGEIKGKLANFFFDVQGVQIKPPRPSPNTPAGVWDSDAILMPQESNITPKSGSEEESPQGESSVGALSPRPFPTPSGSTPGKGPGSGTGKSPVECITFNPNAHVVPGHGSPVTTPAVSAGLGSGAGVGVVEQDWFRVQLHEDIKIPDSKEEELAKLKWMIPEHLPGSPLCPLSPKYRGNVKICVYHGRRSERVQGSDGVEEWEDRWRDEDDGEEEVWEGEVWDRLVMGPMEGRRGRARLSSFGDPSRHH</sequence>
<dbReference type="AlphaFoldDB" id="A0A1Y1YRK9"/>
<comment type="caution">
    <text evidence="2">The sequence shown here is derived from an EMBL/GenBank/DDBJ whole genome shotgun (WGS) entry which is preliminary data.</text>
</comment>
<feature type="region of interest" description="Disordered" evidence="1">
    <location>
        <begin position="1"/>
        <end position="166"/>
    </location>
</feature>
<protein>
    <submittedName>
        <fullName evidence="2">Uncharacterized protein</fullName>
    </submittedName>
</protein>
<proteinExistence type="predicted"/>
<accession>A0A1Y1YRK9</accession>
<reference evidence="2 3" key="1">
    <citation type="submission" date="2016-07" db="EMBL/GenBank/DDBJ databases">
        <title>Pervasive Adenine N6-methylation of Active Genes in Fungi.</title>
        <authorList>
            <consortium name="DOE Joint Genome Institute"/>
            <person name="Mondo S.J."/>
            <person name="Dannebaum R.O."/>
            <person name="Kuo R.C."/>
            <person name="Labutti K."/>
            <person name="Haridas S."/>
            <person name="Kuo A."/>
            <person name="Salamov A."/>
            <person name="Ahrendt S.R."/>
            <person name="Lipzen A."/>
            <person name="Sullivan W."/>
            <person name="Andreopoulos W.B."/>
            <person name="Clum A."/>
            <person name="Lindquist E."/>
            <person name="Daum C."/>
            <person name="Ramamoorthy G.K."/>
            <person name="Gryganskyi A."/>
            <person name="Culley D."/>
            <person name="Magnuson J.K."/>
            <person name="James T.Y."/>
            <person name="O'Malley M.A."/>
            <person name="Stajich J.E."/>
            <person name="Spatafora J.W."/>
            <person name="Visel A."/>
            <person name="Grigoriev I.V."/>
        </authorList>
    </citation>
    <scope>NUCLEOTIDE SEQUENCE [LARGE SCALE GENOMIC DNA]</scope>
    <source>
        <strain evidence="2 3">CBS 115471</strain>
    </source>
</reference>
<feature type="compositionally biased region" description="Polar residues" evidence="1">
    <location>
        <begin position="387"/>
        <end position="402"/>
    </location>
</feature>
<evidence type="ECO:0000256" key="1">
    <source>
        <dbReference type="SAM" id="MobiDB-lite"/>
    </source>
</evidence>
<dbReference type="Proteomes" id="UP000193144">
    <property type="component" value="Unassembled WGS sequence"/>
</dbReference>
<dbReference type="EMBL" id="MCFA01000180">
    <property type="protein sequence ID" value="ORY00670.1"/>
    <property type="molecule type" value="Genomic_DNA"/>
</dbReference>
<feature type="compositionally biased region" description="Basic and acidic residues" evidence="1">
    <location>
        <begin position="233"/>
        <end position="260"/>
    </location>
</feature>
<dbReference type="STRING" id="1231657.A0A1Y1YRK9"/>
<evidence type="ECO:0000313" key="3">
    <source>
        <dbReference type="Proteomes" id="UP000193144"/>
    </source>
</evidence>
<gene>
    <name evidence="2" type="ORF">BCR34DRAFT_606191</name>
</gene>
<feature type="compositionally biased region" description="Polar residues" evidence="1">
    <location>
        <begin position="1"/>
        <end position="15"/>
    </location>
</feature>
<feature type="compositionally biased region" description="Polar residues" evidence="1">
    <location>
        <begin position="284"/>
        <end position="301"/>
    </location>
</feature>
<feature type="compositionally biased region" description="Basic and acidic residues" evidence="1">
    <location>
        <begin position="81"/>
        <end position="90"/>
    </location>
</feature>
<feature type="compositionally biased region" description="Polar residues" evidence="1">
    <location>
        <begin position="487"/>
        <end position="501"/>
    </location>
</feature>
<keyword evidence="3" id="KW-1185">Reference proteome</keyword>
<feature type="compositionally biased region" description="Polar residues" evidence="1">
    <location>
        <begin position="433"/>
        <end position="455"/>
    </location>
</feature>
<feature type="compositionally biased region" description="Low complexity" evidence="1">
    <location>
        <begin position="581"/>
        <end position="601"/>
    </location>
</feature>
<feature type="region of interest" description="Disordered" evidence="1">
    <location>
        <begin position="192"/>
        <end position="266"/>
    </location>
</feature>